<proteinExistence type="predicted"/>
<accession>A0A2Z7AX29</accession>
<gene>
    <name evidence="1" type="ORF">F511_08891</name>
</gene>
<evidence type="ECO:0000313" key="1">
    <source>
        <dbReference type="EMBL" id="KZV25946.1"/>
    </source>
</evidence>
<evidence type="ECO:0000313" key="2">
    <source>
        <dbReference type="Proteomes" id="UP000250235"/>
    </source>
</evidence>
<dbReference type="AlphaFoldDB" id="A0A2Z7AX29"/>
<reference evidence="1 2" key="1">
    <citation type="journal article" date="2015" name="Proc. Natl. Acad. Sci. U.S.A.">
        <title>The resurrection genome of Boea hygrometrica: A blueprint for survival of dehydration.</title>
        <authorList>
            <person name="Xiao L."/>
            <person name="Yang G."/>
            <person name="Zhang L."/>
            <person name="Yang X."/>
            <person name="Zhao S."/>
            <person name="Ji Z."/>
            <person name="Zhou Q."/>
            <person name="Hu M."/>
            <person name="Wang Y."/>
            <person name="Chen M."/>
            <person name="Xu Y."/>
            <person name="Jin H."/>
            <person name="Xiao X."/>
            <person name="Hu G."/>
            <person name="Bao F."/>
            <person name="Hu Y."/>
            <person name="Wan P."/>
            <person name="Li L."/>
            <person name="Deng X."/>
            <person name="Kuang T."/>
            <person name="Xiang C."/>
            <person name="Zhu J.K."/>
            <person name="Oliver M.J."/>
            <person name="He Y."/>
        </authorList>
    </citation>
    <scope>NUCLEOTIDE SEQUENCE [LARGE SCALE GENOMIC DNA]</scope>
    <source>
        <strain evidence="2">cv. XS01</strain>
    </source>
</reference>
<organism evidence="1 2">
    <name type="scientific">Dorcoceras hygrometricum</name>
    <dbReference type="NCBI Taxonomy" id="472368"/>
    <lineage>
        <taxon>Eukaryota</taxon>
        <taxon>Viridiplantae</taxon>
        <taxon>Streptophyta</taxon>
        <taxon>Embryophyta</taxon>
        <taxon>Tracheophyta</taxon>
        <taxon>Spermatophyta</taxon>
        <taxon>Magnoliopsida</taxon>
        <taxon>eudicotyledons</taxon>
        <taxon>Gunneridae</taxon>
        <taxon>Pentapetalae</taxon>
        <taxon>asterids</taxon>
        <taxon>lamiids</taxon>
        <taxon>Lamiales</taxon>
        <taxon>Gesneriaceae</taxon>
        <taxon>Didymocarpoideae</taxon>
        <taxon>Trichosporeae</taxon>
        <taxon>Loxocarpinae</taxon>
        <taxon>Dorcoceras</taxon>
    </lineage>
</organism>
<sequence length="142" mass="15758">MLHRRIARPARNQRPTCAAAHHHVGQQVPRAARHCSNGQPTSSLLRHKRAASCAPPLDIRAINVAPTAGQHVANGHSVVREVSTSFGAIPCIICAEEKQRRPVVARSSRVGACAQTHAEGRRHARRRRDIFFKILFDFRSEI</sequence>
<dbReference type="EMBL" id="KV011797">
    <property type="protein sequence ID" value="KZV25946.1"/>
    <property type="molecule type" value="Genomic_DNA"/>
</dbReference>
<keyword evidence="2" id="KW-1185">Reference proteome</keyword>
<name>A0A2Z7AX29_9LAMI</name>
<protein>
    <submittedName>
        <fullName evidence="1">Beta-galactosidase family protein</fullName>
    </submittedName>
</protein>
<dbReference type="Proteomes" id="UP000250235">
    <property type="component" value="Unassembled WGS sequence"/>
</dbReference>